<dbReference type="InterPro" id="IPR001433">
    <property type="entry name" value="OxRdtase_FAD/NAD-bd"/>
</dbReference>
<dbReference type="InterPro" id="IPR008254">
    <property type="entry name" value="Flavodoxin/NO_synth"/>
</dbReference>
<protein>
    <recommendedName>
        <fullName evidence="8">NADPH--hemoprotein reductase</fullName>
        <ecNumber evidence="8">1.6.2.4</ecNumber>
    </recommendedName>
</protein>
<keyword evidence="9" id="KW-0812">Transmembrane</keyword>
<dbReference type="GO" id="GO:0005829">
    <property type="term" value="C:cytosol"/>
    <property type="evidence" value="ECO:0007669"/>
    <property type="project" value="TreeGrafter"/>
</dbReference>
<evidence type="ECO:0000259" key="10">
    <source>
        <dbReference type="PROSITE" id="PS50902"/>
    </source>
</evidence>
<feature type="domain" description="Flavodoxin-like" evidence="10">
    <location>
        <begin position="100"/>
        <end position="250"/>
    </location>
</feature>
<sequence>MQSSSNSMKASPLDLMSAIIKGKVDPSNVSSEVSGEVTSIIFENREFVMILTTSIAVLIGCVVVLIWRRSGAQKSKALVPPKPLAVKLPEPEVDDGKSKITVFYGTQTGTAEGFAKALVEEAKARYEKAVFKIVDLDDYAEDDDEYEEKLKKEKLAIFFLATYGDGEPTDNAARFYKWFLEGKERGECFQNMKFAVFGLGNRQYEHFNKVAKEVDQILSEQGATRLVPVGLGDDDQCLEDDFTAWRELVWPELDQLLRDKDGATTVSTPYTATIPEYRVKCYDTSDASVEEKSWSNANGHAVVDAQHPCRSNVAVKRELHTPASDRSCTHLEFDIAGTGLSYETGKTALARYADLLNSPKKSALLALAAHASDPTEADRLRHLASPAGKDEYAQWVIASQRSLLEIMAEFPSARPPLGVFFAAVAPRLQPRYYSISSSPRMAPSRIHVTCALVYEKTPAGRIHKGVCSTWMKNAVPLEKSHESCWAPIFVRQSNFKLPVDTKVPIIMIGPGTGFAPFRGFLQERLALKESGAELGSSILFFGCRNRRLDYIYEEELNNFVESAALSELIVAFSREGPTKEYVQHKMMEKASDIWNMINQGAYIYVCGDAKGMARDVHRTLHTIVQEQGSLDSSKAESMVKNLQTSGRYLRDVW</sequence>
<evidence type="ECO:0000256" key="8">
    <source>
        <dbReference type="ARBA" id="ARBA00023797"/>
    </source>
</evidence>
<dbReference type="InterPro" id="IPR023173">
    <property type="entry name" value="NADPH_Cyt_P450_Rdtase_alpha"/>
</dbReference>
<dbReference type="SUPFAM" id="SSF63380">
    <property type="entry name" value="Riboflavin synthase domain-like"/>
    <property type="match status" value="1"/>
</dbReference>
<dbReference type="PRINTS" id="PR00371">
    <property type="entry name" value="FPNCR"/>
</dbReference>
<keyword evidence="3" id="KW-0285">Flavoprotein</keyword>
<comment type="cofactor">
    <cofactor evidence="1">
        <name>FMN</name>
        <dbReference type="ChEBI" id="CHEBI:58210"/>
    </cofactor>
</comment>
<dbReference type="PANTHER" id="PTHR19384">
    <property type="entry name" value="NITRIC OXIDE SYNTHASE-RELATED"/>
    <property type="match status" value="1"/>
</dbReference>
<dbReference type="InterPro" id="IPR017927">
    <property type="entry name" value="FAD-bd_FR_type"/>
</dbReference>
<dbReference type="EC" id="1.6.2.4" evidence="8"/>
<dbReference type="GO" id="GO:0003958">
    <property type="term" value="F:NADPH-hemoprotein reductase activity"/>
    <property type="evidence" value="ECO:0007669"/>
    <property type="project" value="UniProtKB-EC"/>
</dbReference>
<dbReference type="InterPro" id="IPR001709">
    <property type="entry name" value="Flavoprot_Pyr_Nucl_cyt_Rdtase"/>
</dbReference>
<dbReference type="EMBL" id="MN621250">
    <property type="protein sequence ID" value="QHT64458.1"/>
    <property type="molecule type" value="mRNA"/>
</dbReference>
<dbReference type="Pfam" id="PF00175">
    <property type="entry name" value="NAD_binding_1"/>
    <property type="match status" value="1"/>
</dbReference>
<dbReference type="Gene3D" id="3.40.50.80">
    <property type="entry name" value="Nucleotide-binding domain of ferredoxin-NADP reductase (FNR) module"/>
    <property type="match status" value="1"/>
</dbReference>
<evidence type="ECO:0000256" key="9">
    <source>
        <dbReference type="SAM" id="Phobius"/>
    </source>
</evidence>
<dbReference type="Gene3D" id="3.40.50.360">
    <property type="match status" value="1"/>
</dbReference>
<evidence type="ECO:0000256" key="7">
    <source>
        <dbReference type="ARBA" id="ARBA00023002"/>
    </source>
</evidence>
<evidence type="ECO:0000256" key="5">
    <source>
        <dbReference type="ARBA" id="ARBA00022827"/>
    </source>
</evidence>
<dbReference type="InterPro" id="IPR017938">
    <property type="entry name" value="Riboflavin_synthase-like_b-brl"/>
</dbReference>
<dbReference type="FunFam" id="3.40.50.80:FF:000001">
    <property type="entry name" value="NADPH--cytochrome P450 reductase 1"/>
    <property type="match status" value="1"/>
</dbReference>
<dbReference type="SUPFAM" id="SSF52343">
    <property type="entry name" value="Ferredoxin reductase-like, C-terminal NADP-linked domain"/>
    <property type="match status" value="1"/>
</dbReference>
<keyword evidence="5" id="KW-0274">FAD</keyword>
<evidence type="ECO:0000256" key="6">
    <source>
        <dbReference type="ARBA" id="ARBA00022857"/>
    </source>
</evidence>
<dbReference type="PROSITE" id="PS50902">
    <property type="entry name" value="FLAVODOXIN_LIKE"/>
    <property type="match status" value="1"/>
</dbReference>
<dbReference type="Gene3D" id="2.40.30.10">
    <property type="entry name" value="Translation factors"/>
    <property type="match status" value="1"/>
</dbReference>
<evidence type="ECO:0000256" key="3">
    <source>
        <dbReference type="ARBA" id="ARBA00022630"/>
    </source>
</evidence>
<dbReference type="InterPro" id="IPR001094">
    <property type="entry name" value="Flavdoxin-like"/>
</dbReference>
<evidence type="ECO:0000256" key="1">
    <source>
        <dbReference type="ARBA" id="ARBA00001917"/>
    </source>
</evidence>
<keyword evidence="9" id="KW-1133">Transmembrane helix</keyword>
<dbReference type="PANTHER" id="PTHR19384:SF17">
    <property type="entry name" value="NADPH--CYTOCHROME P450 REDUCTASE"/>
    <property type="match status" value="1"/>
</dbReference>
<dbReference type="Pfam" id="PF00258">
    <property type="entry name" value="Flavodoxin_1"/>
    <property type="match status" value="1"/>
</dbReference>
<reference evidence="12" key="1">
    <citation type="journal article" date="2020" name="Microb. Cell Fact.">
        <title>Integrating pathway elucidation with yeast engineering to produce polpunonic acid the precursor of the anti-obesity agent celastrol.</title>
        <authorList>
            <person name="Hansen N.L."/>
            <person name="Miettinen K."/>
            <person name="Zhao Y."/>
            <person name="Ignea C."/>
            <person name="Andreadelli A."/>
            <person name="Raadam M.H."/>
            <person name="Makris A.M."/>
            <person name="Moller B.L."/>
            <person name="Staerk D."/>
            <person name="Bak S."/>
            <person name="Kampranis S.C."/>
        </authorList>
    </citation>
    <scope>NUCLEOTIDE SEQUENCE</scope>
</reference>
<accession>A0A6C0G9M7</accession>
<evidence type="ECO:0000259" key="11">
    <source>
        <dbReference type="PROSITE" id="PS51384"/>
    </source>
</evidence>
<dbReference type="InterPro" id="IPR003097">
    <property type="entry name" value="CysJ-like_FAD-binding"/>
</dbReference>
<dbReference type="GO" id="GO:0010181">
    <property type="term" value="F:FMN binding"/>
    <property type="evidence" value="ECO:0007669"/>
    <property type="project" value="InterPro"/>
</dbReference>
<keyword evidence="9" id="KW-0472">Membrane</keyword>
<feature type="domain" description="FAD-binding FR-type" evidence="11">
    <location>
        <begin position="306"/>
        <end position="498"/>
    </location>
</feature>
<keyword evidence="6" id="KW-0521">NADP</keyword>
<evidence type="ECO:0000313" key="12">
    <source>
        <dbReference type="EMBL" id="QHT64458.1"/>
    </source>
</evidence>
<feature type="transmembrane region" description="Helical" evidence="9">
    <location>
        <begin position="47"/>
        <end position="67"/>
    </location>
</feature>
<dbReference type="InterPro" id="IPR039261">
    <property type="entry name" value="FNR_nucleotide-bd"/>
</dbReference>
<dbReference type="PROSITE" id="PS51384">
    <property type="entry name" value="FAD_FR"/>
    <property type="match status" value="1"/>
</dbReference>
<dbReference type="FunFam" id="3.40.50.360:FF:000023">
    <property type="entry name" value="NADPH--cytochrome P450 reductase"/>
    <property type="match status" value="1"/>
</dbReference>
<name>A0A6C0G9M7_TRIWF</name>
<dbReference type="Gene3D" id="1.20.990.10">
    <property type="entry name" value="NADPH-cytochrome p450 Reductase, Chain A, domain 3"/>
    <property type="match status" value="1"/>
</dbReference>
<evidence type="ECO:0000256" key="2">
    <source>
        <dbReference type="ARBA" id="ARBA00001974"/>
    </source>
</evidence>
<dbReference type="InterPro" id="IPR029039">
    <property type="entry name" value="Flavoprotein-like_sf"/>
</dbReference>
<dbReference type="SUPFAM" id="SSF52218">
    <property type="entry name" value="Flavoproteins"/>
    <property type="match status" value="1"/>
</dbReference>
<keyword evidence="4" id="KW-0288">FMN</keyword>
<dbReference type="AlphaFoldDB" id="A0A6C0G9M7"/>
<organism evidence="12">
    <name type="scientific">Tripterygium wilfordii</name>
    <name type="common">Thunder God vine</name>
    <dbReference type="NCBI Taxonomy" id="458696"/>
    <lineage>
        <taxon>Eukaryota</taxon>
        <taxon>Viridiplantae</taxon>
        <taxon>Streptophyta</taxon>
        <taxon>Embryophyta</taxon>
        <taxon>Tracheophyta</taxon>
        <taxon>Spermatophyta</taxon>
        <taxon>Magnoliopsida</taxon>
        <taxon>eudicotyledons</taxon>
        <taxon>Gunneridae</taxon>
        <taxon>Pentapetalae</taxon>
        <taxon>rosids</taxon>
        <taxon>fabids</taxon>
        <taxon>Celastrales</taxon>
        <taxon>Celastraceae</taxon>
        <taxon>Tripterygium</taxon>
    </lineage>
</organism>
<evidence type="ECO:0000256" key="4">
    <source>
        <dbReference type="ARBA" id="ARBA00022643"/>
    </source>
</evidence>
<dbReference type="Pfam" id="PF00667">
    <property type="entry name" value="FAD_binding_1"/>
    <property type="match status" value="1"/>
</dbReference>
<dbReference type="PRINTS" id="PR00369">
    <property type="entry name" value="FLAVODOXIN"/>
</dbReference>
<dbReference type="GO" id="GO:0050660">
    <property type="term" value="F:flavin adenine dinucleotide binding"/>
    <property type="evidence" value="ECO:0007669"/>
    <property type="project" value="TreeGrafter"/>
</dbReference>
<keyword evidence="7 12" id="KW-0560">Oxidoreductase</keyword>
<proteinExistence type="evidence at transcript level"/>
<comment type="cofactor">
    <cofactor evidence="2">
        <name>FAD</name>
        <dbReference type="ChEBI" id="CHEBI:57692"/>
    </cofactor>
</comment>